<evidence type="ECO:0000313" key="1">
    <source>
        <dbReference type="EMBL" id="GEM49449.1"/>
    </source>
</evidence>
<reference evidence="1 2" key="1">
    <citation type="submission" date="2019-07" db="EMBL/GenBank/DDBJ databases">
        <title>Whole genome shotgun sequence of Deinococcus cellulosilyticus NBRC 106333.</title>
        <authorList>
            <person name="Hosoyama A."/>
            <person name="Uohara A."/>
            <person name="Ohji S."/>
            <person name="Ichikawa N."/>
        </authorList>
    </citation>
    <scope>NUCLEOTIDE SEQUENCE [LARGE SCALE GENOMIC DNA]</scope>
    <source>
        <strain evidence="1 2">NBRC 106333</strain>
    </source>
</reference>
<evidence type="ECO:0000313" key="2">
    <source>
        <dbReference type="Proteomes" id="UP000321306"/>
    </source>
</evidence>
<keyword evidence="2" id="KW-1185">Reference proteome</keyword>
<dbReference type="EMBL" id="BJXB01000035">
    <property type="protein sequence ID" value="GEM49449.1"/>
    <property type="molecule type" value="Genomic_DNA"/>
</dbReference>
<organism evidence="1 2">
    <name type="scientific">Deinococcus cellulosilyticus (strain DSM 18568 / NBRC 106333 / KACC 11606 / 5516J-15)</name>
    <dbReference type="NCBI Taxonomy" id="1223518"/>
    <lineage>
        <taxon>Bacteria</taxon>
        <taxon>Thermotogati</taxon>
        <taxon>Deinococcota</taxon>
        <taxon>Deinococci</taxon>
        <taxon>Deinococcales</taxon>
        <taxon>Deinococcaceae</taxon>
        <taxon>Deinococcus</taxon>
    </lineage>
</organism>
<dbReference type="AlphaFoldDB" id="A0A511N9D3"/>
<gene>
    <name evidence="1" type="ORF">DC3_50840</name>
</gene>
<accession>A0A511N9D3</accession>
<proteinExistence type="predicted"/>
<protein>
    <submittedName>
        <fullName evidence="1">Uncharacterized protein</fullName>
    </submittedName>
</protein>
<comment type="caution">
    <text evidence="1">The sequence shown here is derived from an EMBL/GenBank/DDBJ whole genome shotgun (WGS) entry which is preliminary data.</text>
</comment>
<sequence length="193" mass="22353">MTLWPWTKHRSPNLDHPTHLLVPHAEWVQDLTLPNPHRRTDNNLLLFSLQGDNLRRIQKAFAVLYSPDNRLVNALPELDSVGVLLTHPLLVTLKGENENTAIHDDLGTQVSLSKDQLLHLQRDKHLFMTWPVSPLPQSLMCQRVQIHHFRYSTSRFGHLTFLRHHHQLQVPLDALQGLIPDPLGKWDPVYQMS</sequence>
<dbReference type="RefSeq" id="WP_146890037.1">
    <property type="nucleotide sequence ID" value="NZ_BJXB01000035.1"/>
</dbReference>
<name>A0A511N9D3_DEIC1</name>
<dbReference type="Proteomes" id="UP000321306">
    <property type="component" value="Unassembled WGS sequence"/>
</dbReference>